<dbReference type="RefSeq" id="WP_068616087.1">
    <property type="nucleotide sequence ID" value="NZ_CP016268.1"/>
</dbReference>
<dbReference type="OrthoDB" id="9797176at2"/>
<accession>A0A193LGV4</accession>
<dbReference type="Gene3D" id="3.10.290.10">
    <property type="entry name" value="RNA-binding S4 domain"/>
    <property type="match status" value="1"/>
</dbReference>
<keyword evidence="5" id="KW-1185">Reference proteome</keyword>
<dbReference type="AlphaFoldDB" id="A0A193LGV4"/>
<dbReference type="InterPro" id="IPR002942">
    <property type="entry name" value="S4_RNA-bd"/>
</dbReference>
<evidence type="ECO:0000259" key="3">
    <source>
        <dbReference type="SMART" id="SM00363"/>
    </source>
</evidence>
<dbReference type="CDD" id="cd00165">
    <property type="entry name" value="S4"/>
    <property type="match status" value="1"/>
</dbReference>
<dbReference type="GO" id="GO:0003723">
    <property type="term" value="F:RNA binding"/>
    <property type="evidence" value="ECO:0007669"/>
    <property type="project" value="UniProtKB-KW"/>
</dbReference>
<gene>
    <name evidence="4" type="ORF">BA177_10620</name>
</gene>
<name>A0A193LGV4_9GAMM</name>
<feature type="region of interest" description="Disordered" evidence="2">
    <location>
        <begin position="100"/>
        <end position="131"/>
    </location>
</feature>
<evidence type="ECO:0000313" key="4">
    <source>
        <dbReference type="EMBL" id="ANO51594.1"/>
    </source>
</evidence>
<dbReference type="PROSITE" id="PS50889">
    <property type="entry name" value="S4"/>
    <property type="match status" value="1"/>
</dbReference>
<evidence type="ECO:0000256" key="1">
    <source>
        <dbReference type="PROSITE-ProRule" id="PRU00182"/>
    </source>
</evidence>
<dbReference type="Pfam" id="PF01479">
    <property type="entry name" value="S4"/>
    <property type="match status" value="1"/>
</dbReference>
<evidence type="ECO:0000256" key="2">
    <source>
        <dbReference type="SAM" id="MobiDB-lite"/>
    </source>
</evidence>
<feature type="compositionally biased region" description="Basic residues" evidence="2">
    <location>
        <begin position="118"/>
        <end position="131"/>
    </location>
</feature>
<dbReference type="Proteomes" id="UP000092695">
    <property type="component" value="Chromosome"/>
</dbReference>
<dbReference type="SUPFAM" id="SSF55174">
    <property type="entry name" value="Alpha-L RNA-binding motif"/>
    <property type="match status" value="1"/>
</dbReference>
<dbReference type="KEGG" id="woc:BA177_10620"/>
<reference evidence="4 5" key="1">
    <citation type="submission" date="2016-06" db="EMBL/GenBank/DDBJ databases">
        <title>Complete genome sequence of a deep-branching marine Gamma Proteobacterium Woeseia oceani type strain XK5.</title>
        <authorList>
            <person name="Mu D."/>
            <person name="Du Z."/>
        </authorList>
    </citation>
    <scope>NUCLEOTIDE SEQUENCE [LARGE SCALE GENOMIC DNA]</scope>
    <source>
        <strain evidence="4 5">XK5</strain>
    </source>
</reference>
<dbReference type="EMBL" id="CP016268">
    <property type="protein sequence ID" value="ANO51594.1"/>
    <property type="molecule type" value="Genomic_DNA"/>
</dbReference>
<dbReference type="SMART" id="SM00363">
    <property type="entry name" value="S4"/>
    <property type="match status" value="1"/>
</dbReference>
<sequence length="131" mass="14913">MQTNTRAGLRIDRWLWFTRFYKTRTLAGQAVAGGHVRINGVRARPGQKAAAGDSIELVKNQLPWKFEVVAIPARRGPASEMSACYSEDSDVVAQRDALRRQISSDRRQMPVTDGRPDKHTRRLLRQRNRGE</sequence>
<protein>
    <recommendedName>
        <fullName evidence="3">RNA-binding S4 domain-containing protein</fullName>
    </recommendedName>
</protein>
<organism evidence="4 5">
    <name type="scientific">Woeseia oceani</name>
    <dbReference type="NCBI Taxonomy" id="1548547"/>
    <lineage>
        <taxon>Bacteria</taxon>
        <taxon>Pseudomonadati</taxon>
        <taxon>Pseudomonadota</taxon>
        <taxon>Gammaproteobacteria</taxon>
        <taxon>Woeseiales</taxon>
        <taxon>Woeseiaceae</taxon>
        <taxon>Woeseia</taxon>
    </lineage>
</organism>
<dbReference type="STRING" id="1548547.BA177_10620"/>
<feature type="domain" description="RNA-binding S4" evidence="3">
    <location>
        <begin position="9"/>
        <end position="70"/>
    </location>
</feature>
<proteinExistence type="predicted"/>
<dbReference type="InterPro" id="IPR036986">
    <property type="entry name" value="S4_RNA-bd_sf"/>
</dbReference>
<evidence type="ECO:0000313" key="5">
    <source>
        <dbReference type="Proteomes" id="UP000092695"/>
    </source>
</evidence>
<keyword evidence="1" id="KW-0694">RNA-binding</keyword>